<feature type="transmembrane region" description="Helical" evidence="1">
    <location>
        <begin position="58"/>
        <end position="75"/>
    </location>
</feature>
<sequence length="229" mass="25620">MPDVKKVPYYQLKATAVILKAVSTVVVTCVVVAIAWMFVPVDVRNAIVLFSLKHAKSTIFAITSIIFVLYFYRLVRNIDHFSRRMRAGLAIVTLGFLAFFYLVSVRGITTDETDCQRYNYNAKLNGGIKQVDGTTYIVNICGSGHRGNVLFADQNEQIKIVVADEHGSTLATRLFFVFWGGRPGNDPIEIHDGKLIYFDASDAYDSTRTISMPPTTIDWVAARIPISLR</sequence>
<evidence type="ECO:0000313" key="3">
    <source>
        <dbReference type="Proteomes" id="UP000645612"/>
    </source>
</evidence>
<keyword evidence="1" id="KW-1133">Transmembrane helix</keyword>
<gene>
    <name evidence="2" type="ORF">JAO13_37940</name>
</gene>
<comment type="caution">
    <text evidence="2">The sequence shown here is derived from an EMBL/GenBank/DDBJ whole genome shotgun (WGS) entry which is preliminary data.</text>
</comment>
<accession>A0A8I1AZR6</accession>
<proteinExistence type="predicted"/>
<feature type="transmembrane region" description="Helical" evidence="1">
    <location>
        <begin position="87"/>
        <end position="108"/>
    </location>
</feature>
<evidence type="ECO:0000313" key="2">
    <source>
        <dbReference type="EMBL" id="MBH9702227.1"/>
    </source>
</evidence>
<dbReference type="EMBL" id="JAEDXG010000063">
    <property type="protein sequence ID" value="MBH9702227.1"/>
    <property type="molecule type" value="Genomic_DNA"/>
</dbReference>
<organism evidence="2 3">
    <name type="scientific">Burkholderia cepacia</name>
    <name type="common">Pseudomonas cepacia</name>
    <dbReference type="NCBI Taxonomy" id="292"/>
    <lineage>
        <taxon>Bacteria</taxon>
        <taxon>Pseudomonadati</taxon>
        <taxon>Pseudomonadota</taxon>
        <taxon>Betaproteobacteria</taxon>
        <taxon>Burkholderiales</taxon>
        <taxon>Burkholderiaceae</taxon>
        <taxon>Burkholderia</taxon>
        <taxon>Burkholderia cepacia complex</taxon>
    </lineage>
</organism>
<dbReference type="Proteomes" id="UP000645612">
    <property type="component" value="Unassembled WGS sequence"/>
</dbReference>
<keyword evidence="1" id="KW-0812">Transmembrane</keyword>
<keyword evidence="1" id="KW-0472">Membrane</keyword>
<dbReference type="RefSeq" id="WP_176131667.1">
    <property type="nucleotide sequence ID" value="NZ_CADDZZ010000030.1"/>
</dbReference>
<protein>
    <submittedName>
        <fullName evidence="2">Uncharacterized protein</fullName>
    </submittedName>
</protein>
<dbReference type="AlphaFoldDB" id="A0A8I1AZR6"/>
<name>A0A8I1AZR6_BURCE</name>
<reference evidence="2" key="1">
    <citation type="submission" date="2020-12" db="EMBL/GenBank/DDBJ databases">
        <title>Burkholderia cepacia complex in Mexico.</title>
        <authorList>
            <person name="Estrada P."/>
        </authorList>
    </citation>
    <scope>NUCLEOTIDE SEQUENCE</scope>
    <source>
        <strain evidence="2">871</strain>
    </source>
</reference>
<feature type="transmembrane region" description="Helical" evidence="1">
    <location>
        <begin position="12"/>
        <end position="38"/>
    </location>
</feature>
<evidence type="ECO:0000256" key="1">
    <source>
        <dbReference type="SAM" id="Phobius"/>
    </source>
</evidence>